<dbReference type="PANTHER" id="PTHR37827">
    <property type="entry name" value="TUDOR DOMAIN-CONTAINING PROTEIN"/>
    <property type="match status" value="1"/>
</dbReference>
<evidence type="ECO:0000313" key="1">
    <source>
        <dbReference type="EMBL" id="SEO91721.1"/>
    </source>
</evidence>
<evidence type="ECO:0000313" key="2">
    <source>
        <dbReference type="Proteomes" id="UP000199657"/>
    </source>
</evidence>
<proteinExistence type="predicted"/>
<protein>
    <recommendedName>
        <fullName evidence="3">HNH endonuclease</fullName>
    </recommendedName>
</protein>
<dbReference type="Proteomes" id="UP000199657">
    <property type="component" value="Unassembled WGS sequence"/>
</dbReference>
<gene>
    <name evidence="1" type="ORF">SAMN04488052_104296</name>
</gene>
<evidence type="ECO:0008006" key="3">
    <source>
        <dbReference type="Google" id="ProtNLM"/>
    </source>
</evidence>
<sequence length="107" mass="12632">MTTDGPADTPVCALCGRPERLTRHHLIPRARHRNRRTRRQFSLAELQTRVIPVCRPCHNHIHRTLTEKDLERDYNTLEALRAHPEIQRFTRWIAARPVGFKPKSPQR</sequence>
<dbReference type="STRING" id="406100.SAMN04488052_104296"/>
<dbReference type="PANTHER" id="PTHR37827:SF1">
    <property type="entry name" value="HNH DOMAIN-CONTAINING PROTEIN"/>
    <property type="match status" value="1"/>
</dbReference>
<dbReference type="EMBL" id="FOEG01000004">
    <property type="protein sequence ID" value="SEO91721.1"/>
    <property type="molecule type" value="Genomic_DNA"/>
</dbReference>
<dbReference type="AlphaFoldDB" id="A0A1H8TLN1"/>
<name>A0A1H8TLN1_9GAMM</name>
<accession>A0A1H8TLN1</accession>
<dbReference type="Gene3D" id="1.10.30.50">
    <property type="match status" value="1"/>
</dbReference>
<dbReference type="RefSeq" id="WP_091643730.1">
    <property type="nucleotide sequence ID" value="NZ_FOEG01000004.1"/>
</dbReference>
<dbReference type="OrthoDB" id="9802640at2"/>
<keyword evidence="2" id="KW-1185">Reference proteome</keyword>
<organism evidence="1 2">
    <name type="scientific">Aquisalimonas asiatica</name>
    <dbReference type="NCBI Taxonomy" id="406100"/>
    <lineage>
        <taxon>Bacteria</taxon>
        <taxon>Pseudomonadati</taxon>
        <taxon>Pseudomonadota</taxon>
        <taxon>Gammaproteobacteria</taxon>
        <taxon>Chromatiales</taxon>
        <taxon>Ectothiorhodospiraceae</taxon>
        <taxon>Aquisalimonas</taxon>
    </lineage>
</organism>
<reference evidence="1 2" key="1">
    <citation type="submission" date="2016-10" db="EMBL/GenBank/DDBJ databases">
        <authorList>
            <person name="de Groot N.N."/>
        </authorList>
    </citation>
    <scope>NUCLEOTIDE SEQUENCE [LARGE SCALE GENOMIC DNA]</scope>
    <source>
        <strain evidence="1 2">CGMCC 1.6291</strain>
    </source>
</reference>